<proteinExistence type="predicted"/>
<gene>
    <name evidence="1" type="ORF">HCB06_00165</name>
</gene>
<organism evidence="1 2">
    <name type="scientific">Listeria booriae</name>
    <dbReference type="NCBI Taxonomy" id="1552123"/>
    <lineage>
        <taxon>Bacteria</taxon>
        <taxon>Bacillati</taxon>
        <taxon>Bacillota</taxon>
        <taxon>Bacilli</taxon>
        <taxon>Bacillales</taxon>
        <taxon>Listeriaceae</taxon>
        <taxon>Listeria</taxon>
    </lineage>
</organism>
<evidence type="ECO:0008006" key="3">
    <source>
        <dbReference type="Google" id="ProtNLM"/>
    </source>
</evidence>
<dbReference type="AlphaFoldDB" id="A0A7X1CX81"/>
<evidence type="ECO:0000313" key="1">
    <source>
        <dbReference type="EMBL" id="MBC2115028.1"/>
    </source>
</evidence>
<dbReference type="EMBL" id="JAARXI010000001">
    <property type="protein sequence ID" value="MBC2115028.1"/>
    <property type="molecule type" value="Genomic_DNA"/>
</dbReference>
<dbReference type="RefSeq" id="WP_185534774.1">
    <property type="nucleotide sequence ID" value="NZ_JAARXI010000001.1"/>
</dbReference>
<comment type="caution">
    <text evidence="1">The sequence shown here is derived from an EMBL/GenBank/DDBJ whole genome shotgun (WGS) entry which is preliminary data.</text>
</comment>
<sequence length="576" mass="67551">MFEKISFEKLKINSNNPLFLSKHVDSFIKFLFKNIMYLNLNEEKDLNYLKVNYVPIFNKYGLMELFSDCNILSSHSFLMDEIEKETIKTLKFSKVRGSLEQEDAYSTLLRLEIEYENMIAEELTVCCNRETCLQVLYTYAGILNYLSMYNKYWDEKAPIDLNYLNLLTELINKNYLDKKFEFDAFLGEMKKSIEYSVHFILNTDKEFQTGSAVEIDFSKVAALITLLIEKREYRNFISEVYRGGGALEVTDRVFLPEDMVQRINSLMVSTNNTIYSTDSIESEHIYTSFSSKYGYSPQFLENYLFRYDKKFLDSTVIINLIEAKALIKDIHNKTGQSEANIKQMLHEISLFPVDIKKIYAESFSHSNRLFRTPIIKIGEYYMLSHGLLCESSQYFKYRILKNQLSFPIDKKIRNMITSEFDEAELNTLNDILEKSKAIGETNFLLNKNIYCRHLFQNEKNMPQEIDFYVIKEKNLYIMEMKNNDLSRSLKNIKKDINNTTKGQSSYVVKLTNLNKILSRSDNIEAMQKALNGEFNNVHYFLAFKNPHYLAGGYDLENNVTICSMKDFTVFVNKLLL</sequence>
<evidence type="ECO:0000313" key="2">
    <source>
        <dbReference type="Proteomes" id="UP000529446"/>
    </source>
</evidence>
<name>A0A7X1CX81_9LIST</name>
<reference evidence="1 2" key="1">
    <citation type="submission" date="2020-03" db="EMBL/GenBank/DDBJ databases">
        <title>Soil Listeria distribution.</title>
        <authorList>
            <person name="Liao J."/>
            <person name="Wiedmann M."/>
        </authorList>
    </citation>
    <scope>NUCLEOTIDE SEQUENCE [LARGE SCALE GENOMIC DNA]</scope>
    <source>
        <strain evidence="1 2">FSL L7-0360</strain>
    </source>
</reference>
<protein>
    <recommendedName>
        <fullName evidence="3">NERD domain-containing protein</fullName>
    </recommendedName>
</protein>
<accession>A0A7X1CX81</accession>
<dbReference type="Proteomes" id="UP000529446">
    <property type="component" value="Unassembled WGS sequence"/>
</dbReference>